<dbReference type="Gene3D" id="3.40.50.300">
    <property type="entry name" value="P-loop containing nucleotide triphosphate hydrolases"/>
    <property type="match status" value="1"/>
</dbReference>
<dbReference type="Gene3D" id="2.60.120.920">
    <property type="match status" value="1"/>
</dbReference>
<dbReference type="Proteomes" id="UP000815325">
    <property type="component" value="Unassembled WGS sequence"/>
</dbReference>
<accession>A0ABQ7H2R2</accession>
<dbReference type="InterPro" id="IPR013320">
    <property type="entry name" value="ConA-like_dom_sf"/>
</dbReference>
<comment type="caution">
    <text evidence="2">The sequence shown here is derived from an EMBL/GenBank/DDBJ whole genome shotgun (WGS) entry which is preliminary data.</text>
</comment>
<dbReference type="InterPro" id="IPR043136">
    <property type="entry name" value="B30.2/SPRY_sf"/>
</dbReference>
<dbReference type="InterPro" id="IPR027417">
    <property type="entry name" value="P-loop_NTPase"/>
</dbReference>
<keyword evidence="3" id="KW-1185">Reference proteome</keyword>
<protein>
    <submittedName>
        <fullName evidence="2">Uncharacterized protein</fullName>
    </submittedName>
</protein>
<sequence>VLDSTEISARDTEHLRTSCVARVGISQRCTDVGRLGEVKAAEGISVGYNSTGKKVSGSRMEPYGEAFGPGDQITVLVDLTGSASTGAGMDADSPTGRVSYAKNGVWQGLAHTIPLNHSKQEWFHPHLLLRNCQASIQVQETFTISAATPDAGVALEEHYSLWCAAISEGHGITSLELPPPTSSCELIMMVGLPGSGKSTWAQHFMLAHPEKRYMLLGPEMVLDQMRLLGLRQASRTAAQGALDGSLVLESYMGVATAALNQLLVRAVELPRNYILDQTNVSASKRAARLAPFCAAGYQVKAALAAPLLDWLHYFQETSRQDGGGMRLMPEQVMAELMGSTLLELFLVTERLLHVTIRSEIGNRAGFEVPFPGGPEGFSDVLIVHPVPLPPDTSNEGNELNESQLSLEEKLHFVDTRAVEPQRELGRRWLEQHRSQKSNQEEQPLQEPQAQSQGQPPLQPQHSQQQAQEQQQQQQQQQLPVAYEHHPQQGAHLQQSFFQSQIPAAHVQGPPSTEFLTHSQAGAAELRNQAAAGLHAFPHNLQPDLVQQLPPEHQAFMQQQLQQQPTLHPHSLAMQQPLQFPSILQHSFPPLAPQMQLPQQPHHLLQQQQPVLPVQQPFLPAMGPVFQQPPMFTPGWC</sequence>
<dbReference type="PANTHER" id="PTHR12381:SF56">
    <property type="entry name" value="B30.2_SPRY DOMAIN-CONTAINING PROTEIN-RELATED"/>
    <property type="match status" value="1"/>
</dbReference>
<organism evidence="2 3">
    <name type="scientific">Dunaliella salina</name>
    <name type="common">Green alga</name>
    <name type="synonym">Protococcus salinus</name>
    <dbReference type="NCBI Taxonomy" id="3046"/>
    <lineage>
        <taxon>Eukaryota</taxon>
        <taxon>Viridiplantae</taxon>
        <taxon>Chlorophyta</taxon>
        <taxon>core chlorophytes</taxon>
        <taxon>Chlorophyceae</taxon>
        <taxon>CS clade</taxon>
        <taxon>Chlamydomonadales</taxon>
        <taxon>Dunaliellaceae</taxon>
        <taxon>Dunaliella</taxon>
    </lineage>
</organism>
<proteinExistence type="predicted"/>
<dbReference type="SUPFAM" id="SSF49899">
    <property type="entry name" value="Concanavalin A-like lectins/glucanases"/>
    <property type="match status" value="1"/>
</dbReference>
<feature type="compositionally biased region" description="Low complexity" evidence="1">
    <location>
        <begin position="440"/>
        <end position="479"/>
    </location>
</feature>
<dbReference type="EMBL" id="MU069494">
    <property type="protein sequence ID" value="KAF5841137.1"/>
    <property type="molecule type" value="Genomic_DNA"/>
</dbReference>
<evidence type="ECO:0000313" key="2">
    <source>
        <dbReference type="EMBL" id="KAF5841137.1"/>
    </source>
</evidence>
<feature type="region of interest" description="Disordered" evidence="1">
    <location>
        <begin position="431"/>
        <end position="491"/>
    </location>
</feature>
<feature type="non-terminal residue" evidence="2">
    <location>
        <position position="1"/>
    </location>
</feature>
<evidence type="ECO:0000313" key="3">
    <source>
        <dbReference type="Proteomes" id="UP000815325"/>
    </source>
</evidence>
<gene>
    <name evidence="2" type="ORF">DUNSADRAFT_14312</name>
</gene>
<dbReference type="SUPFAM" id="SSF52540">
    <property type="entry name" value="P-loop containing nucleoside triphosphate hydrolases"/>
    <property type="match status" value="1"/>
</dbReference>
<dbReference type="Pfam" id="PF13671">
    <property type="entry name" value="AAA_33"/>
    <property type="match status" value="1"/>
</dbReference>
<reference evidence="2" key="1">
    <citation type="submission" date="2017-08" db="EMBL/GenBank/DDBJ databases">
        <authorList>
            <person name="Polle J.E."/>
            <person name="Barry K."/>
            <person name="Cushman J."/>
            <person name="Schmutz J."/>
            <person name="Tran D."/>
            <person name="Hathwaick L.T."/>
            <person name="Yim W.C."/>
            <person name="Jenkins J."/>
            <person name="Mckie-Krisberg Z.M."/>
            <person name="Prochnik S."/>
            <person name="Lindquist E."/>
            <person name="Dockter R.B."/>
            <person name="Adam C."/>
            <person name="Molina H."/>
            <person name="Bunkerborg J."/>
            <person name="Jin E."/>
            <person name="Buchheim M."/>
            <person name="Magnuson J."/>
        </authorList>
    </citation>
    <scope>NUCLEOTIDE SEQUENCE</scope>
    <source>
        <strain evidence="2">CCAP 19/18</strain>
    </source>
</reference>
<name>A0ABQ7H2R2_DUNSA</name>
<evidence type="ECO:0000256" key="1">
    <source>
        <dbReference type="SAM" id="MobiDB-lite"/>
    </source>
</evidence>
<dbReference type="PANTHER" id="PTHR12381">
    <property type="entry name" value="HETEROGENEOUS NUCLEAR RIBONUCLEOPROTEIN U FAMILY MEMBER"/>
    <property type="match status" value="1"/>
</dbReference>